<dbReference type="InterPro" id="IPR023631">
    <property type="entry name" value="Amidase_dom"/>
</dbReference>
<accession>A0ABS0CNG1</accession>
<dbReference type="PANTHER" id="PTHR11895">
    <property type="entry name" value="TRANSAMIDASE"/>
    <property type="match status" value="1"/>
</dbReference>
<dbReference type="InterPro" id="IPR053844">
    <property type="entry name" value="AH_C"/>
</dbReference>
<dbReference type="InterPro" id="IPR036928">
    <property type="entry name" value="AS_sf"/>
</dbReference>
<dbReference type="Proteomes" id="UP000702209">
    <property type="component" value="Unassembled WGS sequence"/>
</dbReference>
<protein>
    <submittedName>
        <fullName evidence="3">Allophanate hydrolase</fullName>
        <ecNumber evidence="3">3.5.1.54</ecNumber>
    </submittedName>
</protein>
<sequence length="575" mass="58792">MPPGVLGSTAADPVERVAAAYRRIAEVDRPEVWITLRPEGEVTAEAAVVAERLAAGATLPLAGVLVAVKDNIDVAGLPTTAACPEFAYNPEVTAAAIERLIAAGALVLGKTNLDQFATGLVGTRSPYGPVRNALDPNLVSGGSSSGSAAAVALAVADLGIGTDTAGSGRVPAALQGIVGIKATLGVIPAHGTVPACADYDAVTVFAADLDLAVTAAAVMSGPEPRDPRSRTWPADVRLSAPLAPRIAVPRAEDLAALSEPYREAFARTVAGVAETGAKTEEIDISVLLDAALLLYDGGIVAERYAAVGAFLDTAPAGADPTVAAIIGAAREKTGPAFAADLDTLAHAKAAAADLLHGFDALLLPTTTEHPSIAAVQADPIGINRRMGTYTNFCNLLDMAAVAIPGAPTADGAPFGVMLVAPAFADQVAIDLAARLLGDESAPLLVDRGVDLAVFGAHLRGQPLHFQLEQLGARFLGEIRTTDAYRLAALDTTPPKPGLVRHGPGLGAPIAGELFRVSEAGLGRFLADLPAPMALTSIDLADGRSVIGFTCTHDAARTALDITPYASWRTYLHHRA</sequence>
<dbReference type="RefSeq" id="WP_195129447.1">
    <property type="nucleotide sequence ID" value="NZ_JADLQX010000007.1"/>
</dbReference>
<dbReference type="Pfam" id="PF01425">
    <property type="entry name" value="Amidase"/>
    <property type="match status" value="1"/>
</dbReference>
<dbReference type="Gene3D" id="1.20.58.1700">
    <property type="match status" value="1"/>
</dbReference>
<dbReference type="SUPFAM" id="SSF75304">
    <property type="entry name" value="Amidase signature (AS) enzymes"/>
    <property type="match status" value="1"/>
</dbReference>
<proteinExistence type="predicted"/>
<dbReference type="EC" id="3.5.1.54" evidence="3"/>
<keyword evidence="3" id="KW-0378">Hydrolase</keyword>
<dbReference type="GO" id="GO:0004039">
    <property type="term" value="F:allophanate hydrolase activity"/>
    <property type="evidence" value="ECO:0007669"/>
    <property type="project" value="UniProtKB-EC"/>
</dbReference>
<evidence type="ECO:0000259" key="2">
    <source>
        <dbReference type="Pfam" id="PF21986"/>
    </source>
</evidence>
<evidence type="ECO:0000313" key="3">
    <source>
        <dbReference type="EMBL" id="MBF6298129.1"/>
    </source>
</evidence>
<gene>
    <name evidence="3" type="primary">atzF</name>
    <name evidence="3" type="ORF">IU459_11305</name>
</gene>
<name>A0ABS0CNG1_9NOCA</name>
<organism evidence="3 4">
    <name type="scientific">Nocardia amamiensis</name>
    <dbReference type="NCBI Taxonomy" id="404578"/>
    <lineage>
        <taxon>Bacteria</taxon>
        <taxon>Bacillati</taxon>
        <taxon>Actinomycetota</taxon>
        <taxon>Actinomycetes</taxon>
        <taxon>Mycobacteriales</taxon>
        <taxon>Nocardiaceae</taxon>
        <taxon>Nocardia</taxon>
    </lineage>
</organism>
<dbReference type="Gene3D" id="3.90.1300.10">
    <property type="entry name" value="Amidase signature (AS) domain"/>
    <property type="match status" value="1"/>
</dbReference>
<dbReference type="InterPro" id="IPR000120">
    <property type="entry name" value="Amidase"/>
</dbReference>
<dbReference type="InterPro" id="IPR014085">
    <property type="entry name" value="Allophanate_hydrolase"/>
</dbReference>
<evidence type="ECO:0000259" key="1">
    <source>
        <dbReference type="Pfam" id="PF01425"/>
    </source>
</evidence>
<feature type="domain" description="Amidase" evidence="1">
    <location>
        <begin position="17"/>
        <end position="426"/>
    </location>
</feature>
<evidence type="ECO:0000313" key="4">
    <source>
        <dbReference type="Proteomes" id="UP000702209"/>
    </source>
</evidence>
<reference evidence="3 4" key="1">
    <citation type="submission" date="2020-10" db="EMBL/GenBank/DDBJ databases">
        <title>Identification of Nocardia species via Next-generation sequencing and recognition of intraspecies genetic diversity.</title>
        <authorList>
            <person name="Li P."/>
            <person name="Li P."/>
            <person name="Lu B."/>
        </authorList>
    </citation>
    <scope>NUCLEOTIDE SEQUENCE [LARGE SCALE GENOMIC DNA]</scope>
    <source>
        <strain evidence="3 4">BJ06-0157</strain>
    </source>
</reference>
<dbReference type="NCBIfam" id="NF006043">
    <property type="entry name" value="PRK08186.1"/>
    <property type="match status" value="1"/>
</dbReference>
<dbReference type="NCBIfam" id="TIGR02713">
    <property type="entry name" value="allophanate_hyd"/>
    <property type="match status" value="1"/>
</dbReference>
<dbReference type="EMBL" id="JADLQX010000007">
    <property type="protein sequence ID" value="MBF6298129.1"/>
    <property type="molecule type" value="Genomic_DNA"/>
</dbReference>
<keyword evidence="4" id="KW-1185">Reference proteome</keyword>
<dbReference type="Pfam" id="PF21986">
    <property type="entry name" value="AH_C"/>
    <property type="match status" value="1"/>
</dbReference>
<dbReference type="Gene3D" id="3.10.490.10">
    <property type="entry name" value="Gamma-glutamyl cyclotransferase-like"/>
    <property type="match status" value="1"/>
</dbReference>
<dbReference type="PANTHER" id="PTHR11895:SF169">
    <property type="entry name" value="GLUTAMYL-TRNA(GLN) AMIDOTRANSFERASE"/>
    <property type="match status" value="1"/>
</dbReference>
<feature type="domain" description="Allophanate hydrolase C-terminal" evidence="2">
    <location>
        <begin position="449"/>
        <end position="571"/>
    </location>
</feature>
<comment type="caution">
    <text evidence="3">The sequence shown here is derived from an EMBL/GenBank/DDBJ whole genome shotgun (WGS) entry which is preliminary data.</text>
</comment>